<proteinExistence type="predicted"/>
<sequence length="143" mass="14998">MRKFRTLLLAGALAVPLLAVPATMASAGAAPAAASTTAEPSGAAADGNYWVWEDTNRGGHSCGWSGNDSDWRTCGAGGNFNMNDRASSWWNNGYAGSFGDVRVYENIGYGGASTCAPNGGSGNIPWEWNDRISSHKWVTNCGF</sequence>
<dbReference type="Gene3D" id="2.60.20.10">
    <property type="entry name" value="Crystallins"/>
    <property type="match status" value="1"/>
</dbReference>
<name>A0A5J6J1C4_STRVI</name>
<evidence type="ECO:0000256" key="1">
    <source>
        <dbReference type="SAM" id="SignalP"/>
    </source>
</evidence>
<dbReference type="Pfam" id="PF03995">
    <property type="entry name" value="Inhibitor_I36"/>
    <property type="match status" value="1"/>
</dbReference>
<dbReference type="GeneID" id="95609626"/>
<dbReference type="KEGG" id="svn:CP980_03490"/>
<accession>A0A5J6J1C4</accession>
<feature type="signal peptide" evidence="1">
    <location>
        <begin position="1"/>
        <end position="27"/>
    </location>
</feature>
<dbReference type="AlphaFoldDB" id="A0A5J6J1C4"/>
<dbReference type="Proteomes" id="UP000325563">
    <property type="component" value="Chromosome"/>
</dbReference>
<keyword evidence="3" id="KW-1185">Reference proteome</keyword>
<dbReference type="RefSeq" id="WP_132753876.1">
    <property type="nucleotide sequence ID" value="NZ_BNBW01000001.1"/>
</dbReference>
<protein>
    <recommendedName>
        <fullName evidence="4">Peptidase inhibitor family I36 protein</fullName>
    </recommendedName>
</protein>
<evidence type="ECO:0008006" key="4">
    <source>
        <dbReference type="Google" id="ProtNLM"/>
    </source>
</evidence>
<reference evidence="2 3" key="1">
    <citation type="submission" date="2017-09" db="EMBL/GenBank/DDBJ databases">
        <authorList>
            <person name="Lee N."/>
            <person name="Cho B.-K."/>
        </authorList>
    </citation>
    <scope>NUCLEOTIDE SEQUENCE [LARGE SCALE GENOMIC DNA]</scope>
    <source>
        <strain evidence="2 3">ATCC 27476</strain>
    </source>
</reference>
<evidence type="ECO:0000313" key="2">
    <source>
        <dbReference type="EMBL" id="QEV44255.1"/>
    </source>
</evidence>
<keyword evidence="1" id="KW-0732">Signal</keyword>
<gene>
    <name evidence="2" type="ORF">CP980_03490</name>
</gene>
<organism evidence="2 3">
    <name type="scientific">Streptomyces vinaceus</name>
    <dbReference type="NCBI Taxonomy" id="1960"/>
    <lineage>
        <taxon>Bacteria</taxon>
        <taxon>Bacillati</taxon>
        <taxon>Actinomycetota</taxon>
        <taxon>Actinomycetes</taxon>
        <taxon>Kitasatosporales</taxon>
        <taxon>Streptomycetaceae</taxon>
        <taxon>Streptomyces</taxon>
    </lineage>
</organism>
<feature type="chain" id="PRO_5023808100" description="Peptidase inhibitor family I36 protein" evidence="1">
    <location>
        <begin position="28"/>
        <end position="143"/>
    </location>
</feature>
<evidence type="ECO:0000313" key="3">
    <source>
        <dbReference type="Proteomes" id="UP000325563"/>
    </source>
</evidence>
<dbReference type="EMBL" id="CP023692">
    <property type="protein sequence ID" value="QEV44255.1"/>
    <property type="molecule type" value="Genomic_DNA"/>
</dbReference>